<keyword evidence="6 9" id="KW-0812">Transmembrane</keyword>
<dbReference type="Pfam" id="PF03186">
    <property type="entry name" value="CobD_Cbib"/>
    <property type="match status" value="1"/>
</dbReference>
<dbReference type="RefSeq" id="WP_188490069.1">
    <property type="nucleotide sequence ID" value="NZ_BMCS01000001.1"/>
</dbReference>
<evidence type="ECO:0000256" key="1">
    <source>
        <dbReference type="ARBA" id="ARBA00004651"/>
    </source>
</evidence>
<comment type="subcellular location">
    <subcellularLocation>
        <location evidence="1 9">Cell membrane</location>
        <topology evidence="1 9">Multi-pass membrane protein</topology>
    </subcellularLocation>
</comment>
<evidence type="ECO:0000256" key="4">
    <source>
        <dbReference type="ARBA" id="ARBA00022475"/>
    </source>
</evidence>
<comment type="function">
    <text evidence="9">Converts cobyric acid to cobinamide by the addition of aminopropanol on the F carboxylic group.</text>
</comment>
<name>A0ABQ1UZ45_9NOCA</name>
<dbReference type="HAMAP" id="MF_00024">
    <property type="entry name" value="CobD_CbiB"/>
    <property type="match status" value="1"/>
</dbReference>
<gene>
    <name evidence="9 10" type="primary">cobD</name>
    <name evidence="10" type="ORF">GCM10007298_25950</name>
</gene>
<keyword evidence="8 9" id="KW-0472">Membrane</keyword>
<comment type="caution">
    <text evidence="10">The sequence shown here is derived from an EMBL/GenBank/DDBJ whole genome shotgun (WGS) entry which is preliminary data.</text>
</comment>
<sequence>MRTDPTTLTPATARALGLVIGVVADRVLGDPARFHPVAGMGTVAGRAERALYADTRSAGVVFTAICVGSAVALGVPGDRRGGIVRCVTTAASTWAVLGGTSLARVGGEVADALERDDIDAARALIPSLCGRDPMSLDGPGMVRAALESVAENTSDATVAPLVWGAIAGAPGLLGYRMINTLDAMVGYRSPRYLRFGWASARLDDVANHLPARLTGAVIVGIGPRRGDALRAWRRDAHRHPSPNAGVVESTFAGALGVGLGGTTVYRHRTEERPRLGDGPAPTLTDLHRAVALSRRVQVASAVLAAVSTLVVRRRQSP</sequence>
<keyword evidence="4 9" id="KW-1003">Cell membrane</keyword>
<comment type="similarity">
    <text evidence="3 9">Belongs to the CobD/CbiB family.</text>
</comment>
<dbReference type="PANTHER" id="PTHR34308">
    <property type="entry name" value="COBALAMIN BIOSYNTHESIS PROTEIN CBIB"/>
    <property type="match status" value="1"/>
</dbReference>
<evidence type="ECO:0000313" key="10">
    <source>
        <dbReference type="EMBL" id="GGF28919.1"/>
    </source>
</evidence>
<evidence type="ECO:0000256" key="3">
    <source>
        <dbReference type="ARBA" id="ARBA00006263"/>
    </source>
</evidence>
<proteinExistence type="inferred from homology"/>
<evidence type="ECO:0000256" key="9">
    <source>
        <dbReference type="HAMAP-Rule" id="MF_00024"/>
    </source>
</evidence>
<evidence type="ECO:0000256" key="7">
    <source>
        <dbReference type="ARBA" id="ARBA00022989"/>
    </source>
</evidence>
<evidence type="ECO:0000256" key="6">
    <source>
        <dbReference type="ARBA" id="ARBA00022692"/>
    </source>
</evidence>
<reference evidence="11" key="1">
    <citation type="journal article" date="2019" name="Int. J. Syst. Evol. Microbiol.">
        <title>The Global Catalogue of Microorganisms (GCM) 10K type strain sequencing project: providing services to taxonomists for standard genome sequencing and annotation.</title>
        <authorList>
            <consortium name="The Broad Institute Genomics Platform"/>
            <consortium name="The Broad Institute Genome Sequencing Center for Infectious Disease"/>
            <person name="Wu L."/>
            <person name="Ma J."/>
        </authorList>
    </citation>
    <scope>NUCLEOTIDE SEQUENCE [LARGE SCALE GENOMIC DNA]</scope>
    <source>
        <strain evidence="11">CCM 7855</strain>
    </source>
</reference>
<dbReference type="InterPro" id="IPR004485">
    <property type="entry name" value="Cobalamin_biosynth_CobD/CbiB"/>
</dbReference>
<dbReference type="EMBL" id="BMCS01000001">
    <property type="protein sequence ID" value="GGF28919.1"/>
    <property type="molecule type" value="Genomic_DNA"/>
</dbReference>
<dbReference type="Proteomes" id="UP000632454">
    <property type="component" value="Unassembled WGS sequence"/>
</dbReference>
<dbReference type="NCBIfam" id="NF002276">
    <property type="entry name" value="PRK01209.1-4"/>
    <property type="match status" value="1"/>
</dbReference>
<keyword evidence="5 9" id="KW-0169">Cobalamin biosynthesis</keyword>
<keyword evidence="7 9" id="KW-1133">Transmembrane helix</keyword>
<evidence type="ECO:0000256" key="5">
    <source>
        <dbReference type="ARBA" id="ARBA00022573"/>
    </source>
</evidence>
<evidence type="ECO:0000256" key="8">
    <source>
        <dbReference type="ARBA" id="ARBA00023136"/>
    </source>
</evidence>
<keyword evidence="11" id="KW-1185">Reference proteome</keyword>
<evidence type="ECO:0000313" key="11">
    <source>
        <dbReference type="Proteomes" id="UP000632454"/>
    </source>
</evidence>
<organism evidence="10 11">
    <name type="scientific">Williamsia phyllosphaerae</name>
    <dbReference type="NCBI Taxonomy" id="885042"/>
    <lineage>
        <taxon>Bacteria</taxon>
        <taxon>Bacillati</taxon>
        <taxon>Actinomycetota</taxon>
        <taxon>Actinomycetes</taxon>
        <taxon>Mycobacteriales</taxon>
        <taxon>Nocardiaceae</taxon>
        <taxon>Williamsia</taxon>
    </lineage>
</organism>
<protein>
    <recommendedName>
        <fullName evidence="9">Cobalamin biosynthesis protein CobD</fullName>
    </recommendedName>
</protein>
<dbReference type="PANTHER" id="PTHR34308:SF1">
    <property type="entry name" value="COBALAMIN BIOSYNTHESIS PROTEIN CBIB"/>
    <property type="match status" value="1"/>
</dbReference>
<comment type="pathway">
    <text evidence="2 9">Cofactor biosynthesis; adenosylcobalamin biosynthesis.</text>
</comment>
<evidence type="ECO:0000256" key="2">
    <source>
        <dbReference type="ARBA" id="ARBA00004953"/>
    </source>
</evidence>
<accession>A0ABQ1UZ45</accession>